<keyword evidence="16" id="KW-0175">Coiled coil</keyword>
<evidence type="ECO:0000259" key="25">
    <source>
        <dbReference type="PROSITE" id="PS50011"/>
    </source>
</evidence>
<dbReference type="EC" id="2.7.11.1" evidence="6"/>
<protein>
    <recommendedName>
        <fullName evidence="19">Serine/threonine-protein kinase TAO3</fullName>
        <ecNumber evidence="6">2.7.11.1</ecNumber>
    </recommendedName>
    <alternativeName>
        <fullName evidence="20">Thousand and one amino acid protein 3</fullName>
    </alternativeName>
</protein>
<dbReference type="GO" id="GO:0045121">
    <property type="term" value="C:membrane raft"/>
    <property type="evidence" value="ECO:0007669"/>
    <property type="project" value="UniProtKB-SubCell"/>
</dbReference>
<evidence type="ECO:0000256" key="20">
    <source>
        <dbReference type="ARBA" id="ARBA00043013"/>
    </source>
</evidence>
<evidence type="ECO:0000256" key="11">
    <source>
        <dbReference type="ARBA" id="ARBA00022679"/>
    </source>
</evidence>
<evidence type="ECO:0000256" key="9">
    <source>
        <dbReference type="ARBA" id="ARBA00022527"/>
    </source>
</evidence>
<evidence type="ECO:0000256" key="19">
    <source>
        <dbReference type="ARBA" id="ARBA00040009"/>
    </source>
</evidence>
<evidence type="ECO:0000313" key="27">
    <source>
        <dbReference type="Proteomes" id="UP000694571"/>
    </source>
</evidence>
<evidence type="ECO:0000256" key="6">
    <source>
        <dbReference type="ARBA" id="ARBA00012513"/>
    </source>
</evidence>
<evidence type="ECO:0000256" key="8">
    <source>
        <dbReference type="ARBA" id="ARBA00022490"/>
    </source>
</evidence>
<evidence type="ECO:0000256" key="24">
    <source>
        <dbReference type="SAM" id="Phobius"/>
    </source>
</evidence>
<comment type="catalytic activity">
    <reaction evidence="22">
        <text>L-seryl-[protein] + ATP = O-phospho-L-seryl-[protein] + ADP + H(+)</text>
        <dbReference type="Rhea" id="RHEA:17989"/>
        <dbReference type="Rhea" id="RHEA-COMP:9863"/>
        <dbReference type="Rhea" id="RHEA-COMP:11604"/>
        <dbReference type="ChEBI" id="CHEBI:15378"/>
        <dbReference type="ChEBI" id="CHEBI:29999"/>
        <dbReference type="ChEBI" id="CHEBI:30616"/>
        <dbReference type="ChEBI" id="CHEBI:83421"/>
        <dbReference type="ChEBI" id="CHEBI:456216"/>
        <dbReference type="EC" id="2.7.11.1"/>
    </reaction>
</comment>
<evidence type="ECO:0000256" key="15">
    <source>
        <dbReference type="ARBA" id="ARBA00022840"/>
    </source>
</evidence>
<dbReference type="PANTHER" id="PTHR47167">
    <property type="entry name" value="SERINE/THREONINE-PROTEIN KINASE TAO1-LIKE PROTEIN"/>
    <property type="match status" value="1"/>
</dbReference>
<reference evidence="26" key="1">
    <citation type="submission" date="2025-08" db="UniProtKB">
        <authorList>
            <consortium name="Ensembl"/>
        </authorList>
    </citation>
    <scope>IDENTIFICATION</scope>
</reference>
<evidence type="ECO:0000256" key="21">
    <source>
        <dbReference type="ARBA" id="ARBA00047899"/>
    </source>
</evidence>
<evidence type="ECO:0000256" key="2">
    <source>
        <dbReference type="ARBA" id="ARBA00004285"/>
    </source>
</evidence>
<dbReference type="SUPFAM" id="SSF56112">
    <property type="entry name" value="Protein kinase-like (PK-like)"/>
    <property type="match status" value="1"/>
</dbReference>
<evidence type="ECO:0000256" key="12">
    <source>
        <dbReference type="ARBA" id="ARBA00022741"/>
    </source>
</evidence>
<evidence type="ECO:0000256" key="13">
    <source>
        <dbReference type="ARBA" id="ARBA00022763"/>
    </source>
</evidence>
<dbReference type="Gene3D" id="3.30.200.20">
    <property type="entry name" value="Phosphorylase Kinase, domain 1"/>
    <property type="match status" value="1"/>
</dbReference>
<keyword evidence="10" id="KW-0551">Lipid droplet</keyword>
<keyword evidence="7" id="KW-1003">Cell membrane</keyword>
<evidence type="ECO:0000256" key="7">
    <source>
        <dbReference type="ARBA" id="ARBA00022475"/>
    </source>
</evidence>
<dbReference type="FunFam" id="3.30.200.20:FF:000029">
    <property type="entry name" value="Serine/threonine-protein kinase TAO2, putative"/>
    <property type="match status" value="1"/>
</dbReference>
<dbReference type="InterPro" id="IPR051234">
    <property type="entry name" value="TAO_STE20_kinase"/>
</dbReference>
<dbReference type="Proteomes" id="UP000694571">
    <property type="component" value="Unplaced"/>
</dbReference>
<evidence type="ECO:0000256" key="23">
    <source>
        <dbReference type="PROSITE-ProRule" id="PRU10141"/>
    </source>
</evidence>
<feature type="transmembrane region" description="Helical" evidence="24">
    <location>
        <begin position="135"/>
        <end position="159"/>
    </location>
</feature>
<comment type="catalytic activity">
    <reaction evidence="21">
        <text>L-threonyl-[protein] + ATP = O-phospho-L-threonyl-[protein] + ADP + H(+)</text>
        <dbReference type="Rhea" id="RHEA:46608"/>
        <dbReference type="Rhea" id="RHEA-COMP:11060"/>
        <dbReference type="Rhea" id="RHEA-COMP:11605"/>
        <dbReference type="ChEBI" id="CHEBI:15378"/>
        <dbReference type="ChEBI" id="CHEBI:30013"/>
        <dbReference type="ChEBI" id="CHEBI:30616"/>
        <dbReference type="ChEBI" id="CHEBI:61977"/>
        <dbReference type="ChEBI" id="CHEBI:456216"/>
        <dbReference type="EC" id="2.7.11.1"/>
    </reaction>
</comment>
<feature type="transmembrane region" description="Helical" evidence="24">
    <location>
        <begin position="105"/>
        <end position="129"/>
    </location>
</feature>
<dbReference type="PROSITE" id="PS00107">
    <property type="entry name" value="PROTEIN_KINASE_ATP"/>
    <property type="match status" value="1"/>
</dbReference>
<dbReference type="GO" id="GO:0005811">
    <property type="term" value="C:lipid droplet"/>
    <property type="evidence" value="ECO:0007669"/>
    <property type="project" value="UniProtKB-SubCell"/>
</dbReference>
<evidence type="ECO:0000256" key="18">
    <source>
        <dbReference type="ARBA" id="ARBA00023204"/>
    </source>
</evidence>
<evidence type="ECO:0000256" key="1">
    <source>
        <dbReference type="ARBA" id="ARBA00004202"/>
    </source>
</evidence>
<dbReference type="PANTHER" id="PTHR47167:SF10">
    <property type="entry name" value="SERINE_THREONINE-PROTEIN KINASE TAO3"/>
    <property type="match status" value="1"/>
</dbReference>
<organism evidence="26 27">
    <name type="scientific">Sus scrofa</name>
    <name type="common">Pig</name>
    <dbReference type="NCBI Taxonomy" id="9823"/>
    <lineage>
        <taxon>Eukaryota</taxon>
        <taxon>Metazoa</taxon>
        <taxon>Chordata</taxon>
        <taxon>Craniata</taxon>
        <taxon>Vertebrata</taxon>
        <taxon>Euteleostomi</taxon>
        <taxon>Mammalia</taxon>
        <taxon>Eutheria</taxon>
        <taxon>Laurasiatheria</taxon>
        <taxon>Artiodactyla</taxon>
        <taxon>Suina</taxon>
        <taxon>Suidae</taxon>
        <taxon>Sus</taxon>
    </lineage>
</organism>
<keyword evidence="8" id="KW-0963">Cytoplasm</keyword>
<evidence type="ECO:0000256" key="22">
    <source>
        <dbReference type="ARBA" id="ARBA00048679"/>
    </source>
</evidence>
<dbReference type="Pfam" id="PF00069">
    <property type="entry name" value="Pkinase"/>
    <property type="match status" value="1"/>
</dbReference>
<keyword evidence="15 23" id="KW-0067">ATP-binding</keyword>
<keyword evidence="24" id="KW-1133">Transmembrane helix</keyword>
<feature type="binding site" evidence="23">
    <location>
        <position position="54"/>
    </location>
    <ligand>
        <name>ATP</name>
        <dbReference type="ChEBI" id="CHEBI:30616"/>
    </ligand>
</feature>
<comment type="similarity">
    <text evidence="5">Belongs to the protein kinase superfamily. STE Ser/Thr protein kinase family. STE20 subfamily.</text>
</comment>
<comment type="subcellular location">
    <subcellularLocation>
        <location evidence="1">Cell membrane</location>
        <topology evidence="1">Peripheral membrane protein</topology>
    </subcellularLocation>
    <subcellularLocation>
        <location evidence="3">Cytoplasm</location>
    </subcellularLocation>
    <subcellularLocation>
        <location evidence="4">Lipid droplet</location>
    </subcellularLocation>
    <subcellularLocation>
        <location evidence="2">Membrane raft</location>
    </subcellularLocation>
</comment>
<evidence type="ECO:0000256" key="3">
    <source>
        <dbReference type="ARBA" id="ARBA00004496"/>
    </source>
</evidence>
<dbReference type="GO" id="GO:0006281">
    <property type="term" value="P:DNA repair"/>
    <property type="evidence" value="ECO:0007669"/>
    <property type="project" value="UniProtKB-KW"/>
</dbReference>
<keyword evidence="13" id="KW-0227">DNA damage</keyword>
<evidence type="ECO:0000256" key="16">
    <source>
        <dbReference type="ARBA" id="ARBA00023054"/>
    </source>
</evidence>
<dbReference type="InterPro" id="IPR000719">
    <property type="entry name" value="Prot_kinase_dom"/>
</dbReference>
<dbReference type="Ensembl" id="ENSSSCT00050075949.1">
    <property type="protein sequence ID" value="ENSSSCP00050032748.1"/>
    <property type="gene ID" value="ENSSSCG00050055664.1"/>
</dbReference>
<keyword evidence="18" id="KW-0234">DNA repair</keyword>
<proteinExistence type="inferred from homology"/>
<dbReference type="GO" id="GO:0005524">
    <property type="term" value="F:ATP binding"/>
    <property type="evidence" value="ECO:0007669"/>
    <property type="project" value="UniProtKB-UniRule"/>
</dbReference>
<evidence type="ECO:0000256" key="4">
    <source>
        <dbReference type="ARBA" id="ARBA00004502"/>
    </source>
</evidence>
<dbReference type="GO" id="GO:0005886">
    <property type="term" value="C:plasma membrane"/>
    <property type="evidence" value="ECO:0007669"/>
    <property type="project" value="UniProtKB-SubCell"/>
</dbReference>
<evidence type="ECO:0000256" key="10">
    <source>
        <dbReference type="ARBA" id="ARBA00022677"/>
    </source>
</evidence>
<name>A0A8D1N695_PIG</name>
<dbReference type="GO" id="GO:0005737">
    <property type="term" value="C:cytoplasm"/>
    <property type="evidence" value="ECO:0007669"/>
    <property type="project" value="UniProtKB-SubCell"/>
</dbReference>
<evidence type="ECO:0000256" key="5">
    <source>
        <dbReference type="ARBA" id="ARBA00008874"/>
    </source>
</evidence>
<dbReference type="PROSITE" id="PS50011">
    <property type="entry name" value="PROTEIN_KINASE_DOM"/>
    <property type="match status" value="1"/>
</dbReference>
<keyword evidence="9" id="KW-0723">Serine/threonine-protein kinase</keyword>
<accession>A0A8D1N695</accession>
<evidence type="ECO:0000313" key="26">
    <source>
        <dbReference type="Ensembl" id="ENSSSCP00050032748.1"/>
    </source>
</evidence>
<keyword evidence="12 23" id="KW-0547">Nucleotide-binding</keyword>
<keyword evidence="17 24" id="KW-0472">Membrane</keyword>
<dbReference type="GO" id="GO:0004674">
    <property type="term" value="F:protein serine/threonine kinase activity"/>
    <property type="evidence" value="ECO:0007669"/>
    <property type="project" value="UniProtKB-KW"/>
</dbReference>
<dbReference type="InterPro" id="IPR017441">
    <property type="entry name" value="Protein_kinase_ATP_BS"/>
</dbReference>
<dbReference type="InterPro" id="IPR011009">
    <property type="entry name" value="Kinase-like_dom_sf"/>
</dbReference>
<evidence type="ECO:0000256" key="17">
    <source>
        <dbReference type="ARBA" id="ARBA00023136"/>
    </source>
</evidence>
<evidence type="ECO:0000256" key="14">
    <source>
        <dbReference type="ARBA" id="ARBA00022777"/>
    </source>
</evidence>
<feature type="domain" description="Protein kinase" evidence="25">
    <location>
        <begin position="24"/>
        <end position="169"/>
    </location>
</feature>
<dbReference type="AlphaFoldDB" id="A0A8D1N695"/>
<keyword evidence="24" id="KW-0812">Transmembrane</keyword>
<keyword evidence="11" id="KW-0808">Transferase</keyword>
<sequence length="169" mass="19657">MRKGVPKDPETADLFYKDDPEELFIGLHEIGHGSFGAVYFATNAHTNEVVAVKKMSYSGKQAHEKWQDILKEVKFLRQLKHPNTIEYKGCYLKEHTAWVSQRSSIIFFFFFFSVKIIFFFFFSTISLVWKITSSISAHLTFVTCIFHLILSQSMLYCTYSKSLNRTSSH</sequence>
<gene>
    <name evidence="26" type="primary">TAOK3</name>
</gene>
<keyword evidence="14" id="KW-0418">Kinase</keyword>